<reference evidence="1" key="1">
    <citation type="submission" date="2019-04" db="EMBL/GenBank/DDBJ databases">
        <title>Sequencing of skin fungus with MAO and IRED activity.</title>
        <authorList>
            <person name="Marsaioli A.J."/>
            <person name="Bonatto J.M.C."/>
            <person name="Reis Junior O."/>
        </authorList>
    </citation>
    <scope>NUCLEOTIDE SEQUENCE</scope>
    <source>
        <strain evidence="1">28M1</strain>
    </source>
</reference>
<evidence type="ECO:0000313" key="2">
    <source>
        <dbReference type="Proteomes" id="UP000758155"/>
    </source>
</evidence>
<keyword evidence="2" id="KW-1185">Reference proteome</keyword>
<comment type="caution">
    <text evidence="1">The sequence shown here is derived from an EMBL/GenBank/DDBJ whole genome shotgun (WGS) entry which is preliminary data.</text>
</comment>
<name>A0A9P4WPQ6_9PLEO</name>
<sequence length="257" mass="29861">MPKQLTQDTSFHWCDQHGYRVPRHQFEPVFQALAVMNPAVRLDDVDIVNYNTLQKLCSFASFKRGQAFYVDLDMVQDTFFIRRREAKAKTKQNSGYGRIFEETFTTEDPGISQAKGHHRIIPYKFGALNLVLRLEADSYYPEDEDIEYSPNDFFRDMLETTTRNSIQHRSPQPTTFIAKGTMVPHNKTLELKSRSSKSAAFEQVLFGRTPYLCIVKHREGSRGLIEAANVVRIKQSEFKEWEARNQKHFFEAIVVPV</sequence>
<dbReference type="OrthoDB" id="420564at2759"/>
<gene>
    <name evidence="1" type="ORF">E8E12_005428</name>
</gene>
<dbReference type="PANTHER" id="PTHR35179">
    <property type="entry name" value="PROTEIN CBG02620"/>
    <property type="match status" value="1"/>
</dbReference>
<dbReference type="AlphaFoldDB" id="A0A9P4WPQ6"/>
<protein>
    <submittedName>
        <fullName evidence="1">Uncharacterized protein</fullName>
    </submittedName>
</protein>
<evidence type="ECO:0000313" key="1">
    <source>
        <dbReference type="EMBL" id="KAF3038310.1"/>
    </source>
</evidence>
<accession>A0A9P4WPQ6</accession>
<proteinExistence type="predicted"/>
<dbReference type="PANTHER" id="PTHR35179:SF1">
    <property type="entry name" value="INTEGRAL MEMBRANE PROTEIN"/>
    <property type="match status" value="1"/>
</dbReference>
<organism evidence="1 2">
    <name type="scientific">Didymella heteroderae</name>
    <dbReference type="NCBI Taxonomy" id="1769908"/>
    <lineage>
        <taxon>Eukaryota</taxon>
        <taxon>Fungi</taxon>
        <taxon>Dikarya</taxon>
        <taxon>Ascomycota</taxon>
        <taxon>Pezizomycotina</taxon>
        <taxon>Dothideomycetes</taxon>
        <taxon>Pleosporomycetidae</taxon>
        <taxon>Pleosporales</taxon>
        <taxon>Pleosporineae</taxon>
        <taxon>Didymellaceae</taxon>
        <taxon>Didymella</taxon>
    </lineage>
</organism>
<dbReference type="Proteomes" id="UP000758155">
    <property type="component" value="Unassembled WGS sequence"/>
</dbReference>
<dbReference type="EMBL" id="SWKV01000037">
    <property type="protein sequence ID" value="KAF3038310.1"/>
    <property type="molecule type" value="Genomic_DNA"/>
</dbReference>